<name>A0ABN8J044_9NEOP</name>
<reference evidence="1" key="1">
    <citation type="submission" date="2022-03" db="EMBL/GenBank/DDBJ databases">
        <authorList>
            <person name="Martin H S."/>
        </authorList>
    </citation>
    <scope>NUCLEOTIDE SEQUENCE</scope>
</reference>
<evidence type="ECO:0000313" key="2">
    <source>
        <dbReference type="Proteomes" id="UP000837857"/>
    </source>
</evidence>
<sequence>MGLKLTHPPHKAQNCVLRRTPTKPLFQSEECTNPLGTRAIVDIDRLETVKSSSRSGVKFFFVENRRRCRSGGGRIHDCQCQRHISVVCDGVCARVCVRAWYGLRERRHSPRPVIGRLRWRRAESAFRSSLSLAAAVT</sequence>
<dbReference type="Proteomes" id="UP000837857">
    <property type="component" value="Chromosome 6"/>
</dbReference>
<gene>
    <name evidence="1" type="ORF">IPOD504_LOCUS15305</name>
</gene>
<feature type="non-terminal residue" evidence="1">
    <location>
        <position position="137"/>
    </location>
</feature>
<proteinExistence type="predicted"/>
<dbReference type="EMBL" id="OW152818">
    <property type="protein sequence ID" value="CAH2071867.1"/>
    <property type="molecule type" value="Genomic_DNA"/>
</dbReference>
<evidence type="ECO:0000313" key="1">
    <source>
        <dbReference type="EMBL" id="CAH2071867.1"/>
    </source>
</evidence>
<keyword evidence="2" id="KW-1185">Reference proteome</keyword>
<organism evidence="1 2">
    <name type="scientific">Iphiclides podalirius</name>
    <name type="common">scarce swallowtail</name>
    <dbReference type="NCBI Taxonomy" id="110791"/>
    <lineage>
        <taxon>Eukaryota</taxon>
        <taxon>Metazoa</taxon>
        <taxon>Ecdysozoa</taxon>
        <taxon>Arthropoda</taxon>
        <taxon>Hexapoda</taxon>
        <taxon>Insecta</taxon>
        <taxon>Pterygota</taxon>
        <taxon>Neoptera</taxon>
        <taxon>Endopterygota</taxon>
        <taxon>Lepidoptera</taxon>
        <taxon>Glossata</taxon>
        <taxon>Ditrysia</taxon>
        <taxon>Papilionoidea</taxon>
        <taxon>Papilionidae</taxon>
        <taxon>Papilioninae</taxon>
        <taxon>Iphiclides</taxon>
    </lineage>
</organism>
<accession>A0ABN8J044</accession>
<protein>
    <submittedName>
        <fullName evidence="1">Uncharacterized protein</fullName>
    </submittedName>
</protein>